<evidence type="ECO:0000256" key="13">
    <source>
        <dbReference type="SAM" id="Phobius"/>
    </source>
</evidence>
<keyword evidence="5 12" id="KW-0812">Transmembrane</keyword>
<evidence type="ECO:0000256" key="5">
    <source>
        <dbReference type="ARBA" id="ARBA00022692"/>
    </source>
</evidence>
<keyword evidence="9 12" id="KW-0675">Receptor</keyword>
<feature type="transmembrane region" description="Helical" evidence="13">
    <location>
        <begin position="43"/>
        <end position="63"/>
    </location>
</feature>
<reference evidence="14" key="1">
    <citation type="submission" date="2023-08" db="EMBL/GenBank/DDBJ databases">
        <authorList>
            <person name="Alioto T."/>
            <person name="Alioto T."/>
            <person name="Gomez Garrido J."/>
        </authorList>
    </citation>
    <scope>NUCLEOTIDE SEQUENCE</scope>
</reference>
<keyword evidence="3 12" id="KW-0919">Taste</keyword>
<evidence type="ECO:0000313" key="15">
    <source>
        <dbReference type="Proteomes" id="UP001178508"/>
    </source>
</evidence>
<comment type="similarity">
    <text evidence="2 11">Belongs to the G-protein coupled receptor T2R family.</text>
</comment>
<dbReference type="InterPro" id="IPR007960">
    <property type="entry name" value="TAS2R"/>
</dbReference>
<dbReference type="EMBL" id="OY660881">
    <property type="protein sequence ID" value="CAJ1079873.1"/>
    <property type="molecule type" value="Genomic_DNA"/>
</dbReference>
<evidence type="ECO:0000256" key="8">
    <source>
        <dbReference type="ARBA" id="ARBA00023136"/>
    </source>
</evidence>
<keyword evidence="10 12" id="KW-0807">Transducer</keyword>
<dbReference type="Proteomes" id="UP001178508">
    <property type="component" value="Chromosome 18"/>
</dbReference>
<evidence type="ECO:0000256" key="3">
    <source>
        <dbReference type="ARBA" id="ARBA00022480"/>
    </source>
</evidence>
<accession>A0AAV1H226</accession>
<keyword evidence="4 12" id="KW-0716">Sensory transduction</keyword>
<keyword evidence="8 12" id="KW-0472">Membrane</keyword>
<feature type="transmembrane region" description="Helical" evidence="13">
    <location>
        <begin position="234"/>
        <end position="259"/>
    </location>
</feature>
<keyword evidence="15" id="KW-1185">Reference proteome</keyword>
<keyword evidence="7 12" id="KW-0297">G-protein coupled receptor</keyword>
<evidence type="ECO:0000256" key="11">
    <source>
        <dbReference type="RuleBase" id="RU004423"/>
    </source>
</evidence>
<feature type="transmembrane region" description="Helical" evidence="13">
    <location>
        <begin position="123"/>
        <end position="143"/>
    </location>
</feature>
<gene>
    <name evidence="14" type="ORF">XNOV1_A039081</name>
</gene>
<dbReference type="Pfam" id="PF05296">
    <property type="entry name" value="TAS2R"/>
    <property type="match status" value="1"/>
</dbReference>
<keyword evidence="6 13" id="KW-1133">Transmembrane helix</keyword>
<protein>
    <recommendedName>
        <fullName evidence="12">Taste receptor type 2</fullName>
    </recommendedName>
</protein>
<evidence type="ECO:0000313" key="14">
    <source>
        <dbReference type="EMBL" id="CAJ1079873.1"/>
    </source>
</evidence>
<proteinExistence type="inferred from homology"/>
<evidence type="ECO:0000256" key="6">
    <source>
        <dbReference type="ARBA" id="ARBA00022989"/>
    </source>
</evidence>
<feature type="transmembrane region" description="Helical" evidence="13">
    <location>
        <begin position="12"/>
        <end position="31"/>
    </location>
</feature>
<dbReference type="PANTHER" id="PTHR11394">
    <property type="entry name" value="TASTE RECEPTOR TYPE 2"/>
    <property type="match status" value="1"/>
</dbReference>
<evidence type="ECO:0000256" key="9">
    <source>
        <dbReference type="ARBA" id="ARBA00023170"/>
    </source>
</evidence>
<evidence type="ECO:0000256" key="12">
    <source>
        <dbReference type="RuleBase" id="RU004424"/>
    </source>
</evidence>
<feature type="transmembrane region" description="Helical" evidence="13">
    <location>
        <begin position="75"/>
        <end position="102"/>
    </location>
</feature>
<name>A0AAV1H226_XYRNO</name>
<dbReference type="AlphaFoldDB" id="A0AAV1H226"/>
<evidence type="ECO:0000256" key="10">
    <source>
        <dbReference type="ARBA" id="ARBA00023224"/>
    </source>
</evidence>
<comment type="subcellular location">
    <subcellularLocation>
        <location evidence="1 12">Membrane</location>
        <topology evidence="1 12">Multi-pass membrane protein</topology>
    </subcellularLocation>
</comment>
<feature type="transmembrane region" description="Helical" evidence="13">
    <location>
        <begin position="271"/>
        <end position="295"/>
    </location>
</feature>
<evidence type="ECO:0000256" key="4">
    <source>
        <dbReference type="ARBA" id="ARBA00022606"/>
    </source>
</evidence>
<dbReference type="GO" id="GO:0016020">
    <property type="term" value="C:membrane"/>
    <property type="evidence" value="ECO:0007669"/>
    <property type="project" value="UniProtKB-SubCell"/>
</dbReference>
<feature type="transmembrane region" description="Helical" evidence="13">
    <location>
        <begin position="184"/>
        <end position="213"/>
    </location>
</feature>
<sequence>MDLLTCVIINGPFATLNIMANLFFVSCMLHPPHGARIKQPLKLLLGSIIICSITNQVSAMLLFLTHTTFENLHFVLASCVVYAWSLSTSLASVVWLNFFYCIQIVRVQTAFFIWIKKHIKHTIYCIWLVERIFSILDVGVILFDFLNLNGLLHSGFSNFTVHPDSKYTFIQIPYFEFQFDLFKIAVYIVQGHFFLCACVMIISISSTFIYLGAHIRHMLANGQSLSCPHFRSQVIVAITGILQGFLFICSSLWTVYHALAKDISEQLINPFINFTVINFYMTGSTIALAAGQTVFRRRFADVWLRASQICQAHKVQTRPTLRR</sequence>
<dbReference type="GO" id="GO:0004930">
    <property type="term" value="F:G protein-coupled receptor activity"/>
    <property type="evidence" value="ECO:0007669"/>
    <property type="project" value="UniProtKB-KW"/>
</dbReference>
<dbReference type="GO" id="GO:0033038">
    <property type="term" value="F:bitter taste receptor activity"/>
    <property type="evidence" value="ECO:0007669"/>
    <property type="project" value="InterPro"/>
</dbReference>
<evidence type="ECO:0000256" key="7">
    <source>
        <dbReference type="ARBA" id="ARBA00023040"/>
    </source>
</evidence>
<evidence type="ECO:0000256" key="1">
    <source>
        <dbReference type="ARBA" id="ARBA00004141"/>
    </source>
</evidence>
<evidence type="ECO:0000256" key="2">
    <source>
        <dbReference type="ARBA" id="ARBA00007376"/>
    </source>
</evidence>
<organism evidence="14 15">
    <name type="scientific">Xyrichtys novacula</name>
    <name type="common">Pearly razorfish</name>
    <name type="synonym">Hemipteronotus novacula</name>
    <dbReference type="NCBI Taxonomy" id="13765"/>
    <lineage>
        <taxon>Eukaryota</taxon>
        <taxon>Metazoa</taxon>
        <taxon>Chordata</taxon>
        <taxon>Craniata</taxon>
        <taxon>Vertebrata</taxon>
        <taxon>Euteleostomi</taxon>
        <taxon>Actinopterygii</taxon>
        <taxon>Neopterygii</taxon>
        <taxon>Teleostei</taxon>
        <taxon>Neoteleostei</taxon>
        <taxon>Acanthomorphata</taxon>
        <taxon>Eupercaria</taxon>
        <taxon>Labriformes</taxon>
        <taxon>Labridae</taxon>
        <taxon>Xyrichtys</taxon>
    </lineage>
</organism>